<evidence type="ECO:0000313" key="2">
    <source>
        <dbReference type="Proteomes" id="UP001620645"/>
    </source>
</evidence>
<reference evidence="1 2" key="1">
    <citation type="submission" date="2024-10" db="EMBL/GenBank/DDBJ databases">
        <authorList>
            <person name="Kim D."/>
        </authorList>
    </citation>
    <scope>NUCLEOTIDE SEQUENCE [LARGE SCALE GENOMIC DNA]</scope>
    <source>
        <strain evidence="1">Taebaek</strain>
    </source>
</reference>
<accession>A0ABD2IAA9</accession>
<organism evidence="1 2">
    <name type="scientific">Heterodera schachtii</name>
    <name type="common">Sugarbeet cyst nematode worm</name>
    <name type="synonym">Tylenchus schachtii</name>
    <dbReference type="NCBI Taxonomy" id="97005"/>
    <lineage>
        <taxon>Eukaryota</taxon>
        <taxon>Metazoa</taxon>
        <taxon>Ecdysozoa</taxon>
        <taxon>Nematoda</taxon>
        <taxon>Chromadorea</taxon>
        <taxon>Rhabditida</taxon>
        <taxon>Tylenchina</taxon>
        <taxon>Tylenchomorpha</taxon>
        <taxon>Tylenchoidea</taxon>
        <taxon>Heteroderidae</taxon>
        <taxon>Heteroderinae</taxon>
        <taxon>Heterodera</taxon>
    </lineage>
</organism>
<name>A0ABD2IAA9_HETSC</name>
<gene>
    <name evidence="1" type="ORF">niasHS_013273</name>
</gene>
<sequence length="134" mass="15583">MADKKCQKFIHFNPTKERMALFFAQSFKLFPLFLLCFLFAFSLADDSLFADNGQMAQIDEQQQDIVPLAEKRVPHPFGWRQPGTGRVRSSFHPMSMAPAEFGGRRFNRFYDYAAPGRPLFIRYMRNFVADKATE</sequence>
<dbReference type="AlphaFoldDB" id="A0ABD2IAA9"/>
<dbReference type="Proteomes" id="UP001620645">
    <property type="component" value="Unassembled WGS sequence"/>
</dbReference>
<evidence type="ECO:0000313" key="1">
    <source>
        <dbReference type="EMBL" id="KAL3077284.1"/>
    </source>
</evidence>
<keyword evidence="2" id="KW-1185">Reference proteome</keyword>
<dbReference type="EMBL" id="JBICCN010000327">
    <property type="protein sequence ID" value="KAL3077284.1"/>
    <property type="molecule type" value="Genomic_DNA"/>
</dbReference>
<comment type="caution">
    <text evidence="1">The sequence shown here is derived from an EMBL/GenBank/DDBJ whole genome shotgun (WGS) entry which is preliminary data.</text>
</comment>
<proteinExistence type="predicted"/>
<protein>
    <submittedName>
        <fullName evidence="1">Uncharacterized protein</fullName>
    </submittedName>
</protein>